<dbReference type="EMBL" id="JAGKHQ010000017">
    <property type="protein sequence ID" value="KAG7490594.1"/>
    <property type="molecule type" value="Genomic_DNA"/>
</dbReference>
<accession>A0AAV6QH74</accession>
<evidence type="ECO:0000313" key="2">
    <source>
        <dbReference type="Proteomes" id="UP000693946"/>
    </source>
</evidence>
<evidence type="ECO:0000313" key="1">
    <source>
        <dbReference type="EMBL" id="KAG7490594.1"/>
    </source>
</evidence>
<dbReference type="Proteomes" id="UP000693946">
    <property type="component" value="Linkage Group LG5"/>
</dbReference>
<gene>
    <name evidence="1" type="ORF">JOB18_038798</name>
</gene>
<proteinExistence type="predicted"/>
<comment type="caution">
    <text evidence="1">The sequence shown here is derived from an EMBL/GenBank/DDBJ whole genome shotgun (WGS) entry which is preliminary data.</text>
</comment>
<keyword evidence="2" id="KW-1185">Reference proteome</keyword>
<reference evidence="1 2" key="1">
    <citation type="journal article" date="2021" name="Sci. Rep.">
        <title>Chromosome anchoring in Senegalese sole (Solea senegalensis) reveals sex-associated markers and genome rearrangements in flatfish.</title>
        <authorList>
            <person name="Guerrero-Cozar I."/>
            <person name="Gomez-Garrido J."/>
            <person name="Berbel C."/>
            <person name="Martinez-Blanch J.F."/>
            <person name="Alioto T."/>
            <person name="Claros M.G."/>
            <person name="Gagnaire P.A."/>
            <person name="Manchado M."/>
        </authorList>
    </citation>
    <scope>NUCLEOTIDE SEQUENCE [LARGE SCALE GENOMIC DNA]</scope>
    <source>
        <strain evidence="1">Sse05_10M</strain>
    </source>
</reference>
<protein>
    <submittedName>
        <fullName evidence="1">Uncharacterized protein</fullName>
    </submittedName>
</protein>
<name>A0AAV6QH74_SOLSE</name>
<organism evidence="1 2">
    <name type="scientific">Solea senegalensis</name>
    <name type="common">Senegalese sole</name>
    <dbReference type="NCBI Taxonomy" id="28829"/>
    <lineage>
        <taxon>Eukaryota</taxon>
        <taxon>Metazoa</taxon>
        <taxon>Chordata</taxon>
        <taxon>Craniata</taxon>
        <taxon>Vertebrata</taxon>
        <taxon>Euteleostomi</taxon>
        <taxon>Actinopterygii</taxon>
        <taxon>Neopterygii</taxon>
        <taxon>Teleostei</taxon>
        <taxon>Neoteleostei</taxon>
        <taxon>Acanthomorphata</taxon>
        <taxon>Carangaria</taxon>
        <taxon>Pleuronectiformes</taxon>
        <taxon>Pleuronectoidei</taxon>
        <taxon>Soleidae</taxon>
        <taxon>Solea</taxon>
    </lineage>
</organism>
<sequence length="69" mass="7897">MKRLENVSRKPRPPVLCFQATPRRPRATLRQQVSSVKTHLDYNGAFITPISIPHLPATYLTPRLKCPCE</sequence>
<dbReference type="AlphaFoldDB" id="A0AAV6QH74"/>